<comment type="similarity">
    <text evidence="1">Belongs to the peptidase C78 family.</text>
</comment>
<keyword evidence="2" id="KW-0378">Hydrolase</keyword>
<sequence length="465" mass="53092">MELCESVGELSGSSEHILLRIFSQKPICIRFSTEESLSLCFLKLKILLTSAVFVHDSVCLSANSTKEHSSKMIDSFRKLKDNINLAALIVFFSLDNNTCDHTPTLQISHHSFGYSHRIPIDLICNFNNNELMHRALCTKLSSFLDSYHRALLFLWREVKFPPKTLLSYHYVVRSSMYSMRLPWRIEETREEIWRKIIHENNKQKLSSISIVDKTECKDNDKQFTDIKKQAENQLSKMVMNVHVNQPSSLSICKNLNETLSRFIHRDHHVKSEKSSKDHCSLNTNIRLYPSSDDIVNGVCAALEFSLPLDTPLVRRGQALHPVPRIVTWLGPSSELLVCPHEAVKQAPNIGQTYIVTGRYTYKHYLQDGVDDRNWGCAYRSLQTLVSWLMWQGEITPGPIPSLRDIQASIVRFGDKPKSFIGSCQWIGSLEPSENRSSSSDSAVGVWVWAYHNVFTMCGIVLGFEP</sequence>
<dbReference type="STRING" id="6185.A0A095CD54"/>
<dbReference type="PANTHER" id="PTHR48153">
    <property type="entry name" value="UFM1-SPECIFIC PROTEASE 2"/>
    <property type="match status" value="1"/>
</dbReference>
<dbReference type="GO" id="GO:0071567">
    <property type="term" value="F:deUFMylase activity"/>
    <property type="evidence" value="ECO:0007669"/>
    <property type="project" value="UniProtKB-ARBA"/>
</dbReference>
<evidence type="ECO:0000259" key="3">
    <source>
        <dbReference type="Pfam" id="PF07910"/>
    </source>
</evidence>
<proteinExistence type="inferred from homology"/>
<dbReference type="Gene3D" id="3.90.70.130">
    <property type="match status" value="1"/>
</dbReference>
<dbReference type="InterPro" id="IPR012462">
    <property type="entry name" value="UFSP1/2_DUB_cat"/>
</dbReference>
<name>A0A095CD54_SCHHA</name>
<reference evidence="4" key="1">
    <citation type="journal article" date="2012" name="Nat. Genet.">
        <title>Whole-genome sequence of Schistosoma haematobium.</title>
        <authorList>
            <person name="Young N.D."/>
            <person name="Jex A.R."/>
            <person name="Li B."/>
            <person name="Liu S."/>
            <person name="Yang L."/>
            <person name="Xiong Z."/>
            <person name="Li Y."/>
            <person name="Cantacessi C."/>
            <person name="Hall R.S."/>
            <person name="Xu X."/>
            <person name="Chen F."/>
            <person name="Wu X."/>
            <person name="Zerlotini A."/>
            <person name="Oliveira G."/>
            <person name="Hofmann A."/>
            <person name="Zhang G."/>
            <person name="Fang X."/>
            <person name="Kang Y."/>
            <person name="Campbell B.E."/>
            <person name="Loukas A."/>
            <person name="Ranganathan S."/>
            <person name="Rollinson D."/>
            <person name="Rinaldi G."/>
            <person name="Brindley P.J."/>
            <person name="Yang H."/>
            <person name="Wang J."/>
            <person name="Wang J."/>
            <person name="Gasser R.B."/>
        </authorList>
    </citation>
    <scope>NUCLEOTIDE SEQUENCE [LARGE SCALE GENOMIC DNA]</scope>
</reference>
<dbReference type="AlphaFoldDB" id="A0A095CD54"/>
<feature type="domain" description="UFSP1/2/DUB catalytic" evidence="3">
    <location>
        <begin position="351"/>
        <end position="430"/>
    </location>
</feature>
<gene>
    <name evidence="4" type="ORF">MS3_09047</name>
</gene>
<accession>A0A095CD54</accession>
<evidence type="ECO:0000313" key="4">
    <source>
        <dbReference type="EMBL" id="KGB40573.1"/>
    </source>
</evidence>
<evidence type="ECO:0000256" key="2">
    <source>
        <dbReference type="ARBA" id="ARBA00022801"/>
    </source>
</evidence>
<keyword evidence="4" id="KW-0645">Protease</keyword>
<dbReference type="Pfam" id="PF07910">
    <property type="entry name" value="Peptidase_C78"/>
    <property type="match status" value="1"/>
</dbReference>
<dbReference type="EMBL" id="KL251509">
    <property type="protein sequence ID" value="KGB40573.1"/>
    <property type="molecule type" value="Genomic_DNA"/>
</dbReference>
<dbReference type="GO" id="GO:0006508">
    <property type="term" value="P:proteolysis"/>
    <property type="evidence" value="ECO:0007669"/>
    <property type="project" value="UniProtKB-KW"/>
</dbReference>
<dbReference type="PANTHER" id="PTHR48153:SF2">
    <property type="entry name" value="UFM1-SPECIFIC PROTEASE 2"/>
    <property type="match status" value="1"/>
</dbReference>
<evidence type="ECO:0000256" key="1">
    <source>
        <dbReference type="ARBA" id="ARBA00008552"/>
    </source>
</evidence>
<protein>
    <submittedName>
        <fullName evidence="4">Ufm1-specific protease 2</fullName>
    </submittedName>
</protein>
<organism evidence="4">
    <name type="scientific">Schistosoma haematobium</name>
    <name type="common">Blood fluke</name>
    <dbReference type="NCBI Taxonomy" id="6185"/>
    <lineage>
        <taxon>Eukaryota</taxon>
        <taxon>Metazoa</taxon>
        <taxon>Spiralia</taxon>
        <taxon>Lophotrochozoa</taxon>
        <taxon>Platyhelminthes</taxon>
        <taxon>Trematoda</taxon>
        <taxon>Digenea</taxon>
        <taxon>Strigeidida</taxon>
        <taxon>Schistosomatoidea</taxon>
        <taxon>Schistosomatidae</taxon>
        <taxon>Schistosoma</taxon>
    </lineage>
</organism>